<dbReference type="Pfam" id="PF00534">
    <property type="entry name" value="Glycos_transf_1"/>
    <property type="match status" value="1"/>
</dbReference>
<sequence>MNMIFPASESKYRENLRLPASLHVCMHVVRNAQSDVRLQRNAATLAAAGYQVTVLDVAAPDHQQPLETPAYQVKHIGVGQQFELTRFERHGWFKASSVFIRGTIALLKQSADIYHACELTALPACYVAARLRRKPLIFEAYELPLQDVPLVAMSRSRRFFYAIMKSCLRYLLARCAAVITVSPPIVQELQRRYRVPQIILLRNLPHYRASEKTDNLRQHLGLSPRTRIALYQGNIQPDRGLERLVRAAAYLEPEHVIVIMGQNVGTTRAELKQLIMLQQVDAHIKIIPAIPYNILLEWTSSADIGLTIIPLDYTRNMRMCLPNKLFEYIQAGLPVLSSPLEAVREILTTYDVGCVARSMDPADVGKAINTMLSNEAELIRMRTNALQAARQDLCWEKEGLKLLRLYQQLLAT</sequence>
<keyword evidence="1" id="KW-0328">Glycosyltransferase</keyword>
<reference evidence="5 6" key="1">
    <citation type="journal article" date="2021" name="Int. J. Syst. Evol. Microbiol.">
        <title>Reticulibacter mediterranei gen. nov., sp. nov., within the new family Reticulibacteraceae fam. nov., and Ktedonospora formicarum gen. nov., sp. nov., Ktedonobacter robiniae sp. nov., Dictyobacter formicarum sp. nov. and Dictyobacter arantiisoli sp. nov., belonging to the class Ktedonobacteria.</title>
        <authorList>
            <person name="Yabe S."/>
            <person name="Zheng Y."/>
            <person name="Wang C.M."/>
            <person name="Sakai Y."/>
            <person name="Abe K."/>
            <person name="Yokota A."/>
            <person name="Donadio S."/>
            <person name="Cavaletti L."/>
            <person name="Monciardini P."/>
        </authorList>
    </citation>
    <scope>NUCLEOTIDE SEQUENCE [LARGE SCALE GENOMIC DNA]</scope>
    <source>
        <strain evidence="5 6">SOSP1-9</strain>
    </source>
</reference>
<evidence type="ECO:0000256" key="1">
    <source>
        <dbReference type="ARBA" id="ARBA00022676"/>
    </source>
</evidence>
<dbReference type="Proteomes" id="UP000635565">
    <property type="component" value="Unassembled WGS sequence"/>
</dbReference>
<evidence type="ECO:0000256" key="2">
    <source>
        <dbReference type="ARBA" id="ARBA00022679"/>
    </source>
</evidence>
<dbReference type="Gene3D" id="3.40.50.2000">
    <property type="entry name" value="Glycogen Phosphorylase B"/>
    <property type="match status" value="2"/>
</dbReference>
<dbReference type="PANTHER" id="PTHR12526">
    <property type="entry name" value="GLYCOSYLTRANSFERASE"/>
    <property type="match status" value="1"/>
</dbReference>
<evidence type="ECO:0000259" key="4">
    <source>
        <dbReference type="Pfam" id="PF13439"/>
    </source>
</evidence>
<dbReference type="PANTHER" id="PTHR12526:SF629">
    <property type="entry name" value="TEICHURONIC ACID BIOSYNTHESIS GLYCOSYLTRANSFERASE TUAH-RELATED"/>
    <property type="match status" value="1"/>
</dbReference>
<evidence type="ECO:0000259" key="3">
    <source>
        <dbReference type="Pfam" id="PF00534"/>
    </source>
</evidence>
<evidence type="ECO:0000313" key="6">
    <source>
        <dbReference type="Proteomes" id="UP000635565"/>
    </source>
</evidence>
<dbReference type="SUPFAM" id="SSF53756">
    <property type="entry name" value="UDP-Glycosyltransferase/glycogen phosphorylase"/>
    <property type="match status" value="1"/>
</dbReference>
<feature type="domain" description="Glycosyl transferase family 1" evidence="3">
    <location>
        <begin position="214"/>
        <end position="385"/>
    </location>
</feature>
<feature type="domain" description="Glycosyltransferase subfamily 4-like N-terminal" evidence="4">
    <location>
        <begin position="42"/>
        <end position="197"/>
    </location>
</feature>
<dbReference type="EMBL" id="BNJJ01000001">
    <property type="protein sequence ID" value="GHO82072.1"/>
    <property type="molecule type" value="Genomic_DNA"/>
</dbReference>
<proteinExistence type="predicted"/>
<dbReference type="Pfam" id="PF13439">
    <property type="entry name" value="Glyco_transf_4"/>
    <property type="match status" value="1"/>
</dbReference>
<dbReference type="InterPro" id="IPR001296">
    <property type="entry name" value="Glyco_trans_1"/>
</dbReference>
<evidence type="ECO:0008006" key="7">
    <source>
        <dbReference type="Google" id="ProtNLM"/>
    </source>
</evidence>
<evidence type="ECO:0000313" key="5">
    <source>
        <dbReference type="EMBL" id="GHO82072.1"/>
    </source>
</evidence>
<gene>
    <name evidence="5" type="ORF">KSZ_00780</name>
</gene>
<dbReference type="RefSeq" id="WP_201359779.1">
    <property type="nucleotide sequence ID" value="NZ_BNJJ01000001.1"/>
</dbReference>
<name>A0ABQ3V884_9CHLR</name>
<dbReference type="InterPro" id="IPR028098">
    <property type="entry name" value="Glyco_trans_4-like_N"/>
</dbReference>
<organism evidence="5 6">
    <name type="scientific">Dictyobacter formicarum</name>
    <dbReference type="NCBI Taxonomy" id="2778368"/>
    <lineage>
        <taxon>Bacteria</taxon>
        <taxon>Bacillati</taxon>
        <taxon>Chloroflexota</taxon>
        <taxon>Ktedonobacteria</taxon>
        <taxon>Ktedonobacterales</taxon>
        <taxon>Dictyobacteraceae</taxon>
        <taxon>Dictyobacter</taxon>
    </lineage>
</organism>
<comment type="caution">
    <text evidence="5">The sequence shown here is derived from an EMBL/GenBank/DDBJ whole genome shotgun (WGS) entry which is preliminary data.</text>
</comment>
<keyword evidence="2" id="KW-0808">Transferase</keyword>
<keyword evidence="6" id="KW-1185">Reference proteome</keyword>
<protein>
    <recommendedName>
        <fullName evidence="7">Glycosyltransferase WbuB</fullName>
    </recommendedName>
</protein>
<accession>A0ABQ3V884</accession>